<keyword evidence="6" id="KW-1185">Reference proteome</keyword>
<name>A0A7X0LSW6_9ACTN</name>
<dbReference type="InterPro" id="IPR001387">
    <property type="entry name" value="Cro/C1-type_HTH"/>
</dbReference>
<dbReference type="SUPFAM" id="SSF47413">
    <property type="entry name" value="lambda repressor-like DNA-binding domains"/>
    <property type="match status" value="1"/>
</dbReference>
<dbReference type="Pfam" id="PF05729">
    <property type="entry name" value="NACHT"/>
    <property type="match status" value="1"/>
</dbReference>
<keyword evidence="2" id="KW-0812">Transmembrane</keyword>
<dbReference type="PROSITE" id="PS50943">
    <property type="entry name" value="HTH_CROC1"/>
    <property type="match status" value="1"/>
</dbReference>
<keyword evidence="2" id="KW-1133">Transmembrane helix</keyword>
<evidence type="ECO:0000259" key="3">
    <source>
        <dbReference type="PROSITE" id="PS50837"/>
    </source>
</evidence>
<reference evidence="5 6" key="1">
    <citation type="submission" date="2020-08" db="EMBL/GenBank/DDBJ databases">
        <title>Genomic Encyclopedia of Type Strains, Phase IV (KMG-IV): sequencing the most valuable type-strain genomes for metagenomic binning, comparative biology and taxonomic classification.</title>
        <authorList>
            <person name="Goeker M."/>
        </authorList>
    </citation>
    <scope>NUCLEOTIDE SEQUENCE [LARGE SCALE GENOMIC DNA]</scope>
    <source>
        <strain evidence="5 6">DSM 40141</strain>
    </source>
</reference>
<feature type="transmembrane region" description="Helical" evidence="2">
    <location>
        <begin position="671"/>
        <end position="693"/>
    </location>
</feature>
<feature type="domain" description="NACHT" evidence="3">
    <location>
        <begin position="205"/>
        <end position="299"/>
    </location>
</feature>
<evidence type="ECO:0000259" key="4">
    <source>
        <dbReference type="PROSITE" id="PS50943"/>
    </source>
</evidence>
<accession>A0A7X0LSW6</accession>
<feature type="transmembrane region" description="Helical" evidence="2">
    <location>
        <begin position="713"/>
        <end position="735"/>
    </location>
</feature>
<feature type="compositionally biased region" description="Basic and acidic residues" evidence="1">
    <location>
        <begin position="105"/>
        <end position="118"/>
    </location>
</feature>
<feature type="transmembrane region" description="Helical" evidence="2">
    <location>
        <begin position="528"/>
        <end position="548"/>
    </location>
</feature>
<feature type="domain" description="HTH cro/C1-type" evidence="4">
    <location>
        <begin position="1"/>
        <end position="47"/>
    </location>
</feature>
<dbReference type="InterPro" id="IPR010982">
    <property type="entry name" value="Lambda_DNA-bd_dom_sf"/>
</dbReference>
<evidence type="ECO:0000256" key="1">
    <source>
        <dbReference type="SAM" id="MobiDB-lite"/>
    </source>
</evidence>
<feature type="region of interest" description="Disordered" evidence="1">
    <location>
        <begin position="102"/>
        <end position="125"/>
    </location>
</feature>
<dbReference type="Gene3D" id="3.40.50.300">
    <property type="entry name" value="P-loop containing nucleotide triphosphate hydrolases"/>
    <property type="match status" value="1"/>
</dbReference>
<dbReference type="InterPro" id="IPR007111">
    <property type="entry name" value="NACHT_NTPase"/>
</dbReference>
<organism evidence="5 6">
    <name type="scientific">Streptomyces candidus</name>
    <dbReference type="NCBI Taxonomy" id="67283"/>
    <lineage>
        <taxon>Bacteria</taxon>
        <taxon>Bacillati</taxon>
        <taxon>Actinomycetota</taxon>
        <taxon>Actinomycetes</taxon>
        <taxon>Kitasatosporales</taxon>
        <taxon>Streptomycetaceae</taxon>
        <taxon>Streptomyces</taxon>
    </lineage>
</organism>
<dbReference type="AlphaFoldDB" id="A0A7X0LSW6"/>
<keyword evidence="2" id="KW-0472">Membrane</keyword>
<dbReference type="CDD" id="cd00093">
    <property type="entry name" value="HTH_XRE"/>
    <property type="match status" value="1"/>
</dbReference>
<protein>
    <submittedName>
        <fullName evidence="5">Transcriptional regulator with XRE-family HTH domain</fullName>
    </submittedName>
</protein>
<evidence type="ECO:0000313" key="5">
    <source>
        <dbReference type="EMBL" id="MBB6438884.1"/>
    </source>
</evidence>
<evidence type="ECO:0000313" key="6">
    <source>
        <dbReference type="Proteomes" id="UP000540423"/>
    </source>
</evidence>
<feature type="transmembrane region" description="Helical" evidence="2">
    <location>
        <begin position="584"/>
        <end position="605"/>
    </location>
</feature>
<dbReference type="EMBL" id="JACHEM010000015">
    <property type="protein sequence ID" value="MBB6438884.1"/>
    <property type="molecule type" value="Genomic_DNA"/>
</dbReference>
<dbReference type="InterPro" id="IPR027417">
    <property type="entry name" value="P-loop_NTPase"/>
</dbReference>
<feature type="transmembrane region" description="Helical" evidence="2">
    <location>
        <begin position="488"/>
        <end position="508"/>
    </location>
</feature>
<evidence type="ECO:0000256" key="2">
    <source>
        <dbReference type="SAM" id="Phobius"/>
    </source>
</evidence>
<dbReference type="GO" id="GO:0003677">
    <property type="term" value="F:DNA binding"/>
    <property type="evidence" value="ECO:0007669"/>
    <property type="project" value="InterPro"/>
</dbReference>
<proteinExistence type="predicted"/>
<dbReference type="Gene3D" id="1.10.260.40">
    <property type="entry name" value="lambda repressor-like DNA-binding domains"/>
    <property type="match status" value="1"/>
</dbReference>
<dbReference type="Pfam" id="PF01381">
    <property type="entry name" value="HTH_3"/>
    <property type="match status" value="1"/>
</dbReference>
<feature type="transmembrane region" description="Helical" evidence="2">
    <location>
        <begin position="625"/>
        <end position="650"/>
    </location>
</feature>
<sequence length="792" mass="86158">MTQEQLAEKSTVGVRTIRRMETGTDINFRLDTVRLLAEALDLAPDERRDLMAAAGRGTAPPDDLKPGRRATVERVYGEPATEEPESGEPVPVEPVVGRAAVGERTAGELRTQEPDPAARRRKAPPLSEVTDHLADVLQGRWQREVEQRGAHNPFPLPVRWQPVPAELADHWDNVRRVPPGGCAGPLDLAGDLTEIADVYRRVPSGRLVVLGRAGSGKTILTLRFVLDYLATRTSADPVPVVFSLGSWNPTAEPLREWLVDRLLRDHPDLVAAAPGGSTLAAALVDAGRILPVLDGFDELPGGLHRDALLALNATSLPALLTSRLPEFRRAVEASDVLAGAAGIAITDLTPADFSDYLRRSSRTTHWEPVLDELRARPDSQAGKNLIEVLRTPLMVTLVRSTYNNTDYDPAALLDTQRFPTPNDLEDHLLGSFVPTVYRRHGAGARRPAWTQDRVQRWLGHLAGHLDRLGTPDLAWWQLGTSLSRTSRILGVVLASALVTTLCDWLVYLPQYVSVLGLVPGLRAGLLEGLLLGPLVGLGFGLVYALMTVHFRTTFEPARVQMRWDGPKTRAPVVRSVLTRFGTGCLGGLSMGLGHQVLAAFGRALLHGTPSSLDTLLTTTLHHMLVYGLVFGLAAGMVFGLAAVLEAPVDLASATSPLAMLRTDRTTVIRRVLVLAPVFALTITFGGVLVVGLLQGPLGPLDWSLGYGWTAGALGGMTGALSYTFAFTAWGQWLLFSRVWLPLTGRLPWALPAFLDDAYRRGVLRQVGAVYQFRHARLQDHLNRAEQRTSPRS</sequence>
<dbReference type="PROSITE" id="PS50837">
    <property type="entry name" value="NACHT"/>
    <property type="match status" value="1"/>
</dbReference>
<dbReference type="Proteomes" id="UP000540423">
    <property type="component" value="Unassembled WGS sequence"/>
</dbReference>
<gene>
    <name evidence="5" type="ORF">HNQ79_005396</name>
</gene>
<comment type="caution">
    <text evidence="5">The sequence shown here is derived from an EMBL/GenBank/DDBJ whole genome shotgun (WGS) entry which is preliminary data.</text>
</comment>